<dbReference type="AlphaFoldDB" id="E1R0X8"/>
<dbReference type="OrthoDB" id="1672942at2"/>
<reference evidence="3" key="1">
    <citation type="journal article" date="2010" name="Stand. Genomic Sci.">
        <title>Complete genome sequence of Spirochaeta smaragdinae type strain (SEBR 4228).</title>
        <authorList>
            <person name="Mavromatis K."/>
            <person name="Yasawong M."/>
            <person name="Chertkov O."/>
            <person name="Lapidus A."/>
            <person name="Lucas S."/>
            <person name="Nolan M."/>
            <person name="Del Rio T.G."/>
            <person name="Tice H."/>
            <person name="Cheng J.F."/>
            <person name="Pitluck S."/>
            <person name="Liolios K."/>
            <person name="Ivanova N."/>
            <person name="Tapia R."/>
            <person name="Han C."/>
            <person name="Bruce D."/>
            <person name="Goodwin L."/>
            <person name="Pati A."/>
            <person name="Chen A."/>
            <person name="Palaniappan K."/>
            <person name="Land M."/>
            <person name="Hauser L."/>
            <person name="Chang Y.J."/>
            <person name="Jeffries C.D."/>
            <person name="Detter J.C."/>
            <person name="Rohde M."/>
            <person name="Brambilla E."/>
            <person name="Spring S."/>
            <person name="Goker M."/>
            <person name="Sikorski J."/>
            <person name="Woyke T."/>
            <person name="Bristow J."/>
            <person name="Eisen J.A."/>
            <person name="Markowitz V."/>
            <person name="Hugenholtz P."/>
            <person name="Klenk H.P."/>
            <person name="Kyrpides N.C."/>
        </authorList>
    </citation>
    <scope>NUCLEOTIDE SEQUENCE [LARGE SCALE GENOMIC DNA]</scope>
    <source>
        <strain evidence="3">DSM 11293 / JCM 15392 / SEBR 4228</strain>
    </source>
</reference>
<dbReference type="STRING" id="573413.Spirs_1096"/>
<organism evidence="2 3">
    <name type="scientific">Sediminispirochaeta smaragdinae (strain DSM 11293 / JCM 15392 / SEBR 4228)</name>
    <name type="common">Spirochaeta smaragdinae</name>
    <dbReference type="NCBI Taxonomy" id="573413"/>
    <lineage>
        <taxon>Bacteria</taxon>
        <taxon>Pseudomonadati</taxon>
        <taxon>Spirochaetota</taxon>
        <taxon>Spirochaetia</taxon>
        <taxon>Spirochaetales</taxon>
        <taxon>Spirochaetaceae</taxon>
        <taxon>Sediminispirochaeta</taxon>
    </lineage>
</organism>
<dbReference type="InterPro" id="IPR013785">
    <property type="entry name" value="Aldolase_TIM"/>
</dbReference>
<dbReference type="Gene3D" id="1.10.400.20">
    <property type="entry name" value="putative tagatose 6-phosphate kinase domain like"/>
    <property type="match status" value="1"/>
</dbReference>
<name>E1R0X8_SEDSS</name>
<dbReference type="Gene3D" id="3.20.20.70">
    <property type="entry name" value="Aldolase class I"/>
    <property type="match status" value="1"/>
</dbReference>
<dbReference type="PANTHER" id="PTHR32502">
    <property type="entry name" value="N-ACETYLGALACTOSAMINE PERMEASE II COMPONENT-RELATED"/>
    <property type="match status" value="1"/>
</dbReference>
<dbReference type="HOGENOM" id="CLU_053334_0_0_12"/>
<dbReference type="InterPro" id="IPR012062">
    <property type="entry name" value="GatZ/KbaZ-like"/>
</dbReference>
<dbReference type="SUPFAM" id="SSF51569">
    <property type="entry name" value="Aldolase"/>
    <property type="match status" value="1"/>
</dbReference>
<accession>E1R0X8</accession>
<comment type="pathway">
    <text evidence="1">Carbohydrate metabolism.</text>
</comment>
<sequence>MRDIFEELITARENDDPFSLYSVCSANQLVLETAVRRSVRSGLPLLIEATANQVNQEGGYTGMRPSDFAARLQGLCDRYGADRESIVFGGDHLGPYPWRKLAAEKAMQSAETLVRAFVAAGARKIHLDASMHLGGDTTAVPDPRIAASRAAQLCRAAEDEYEKAATKGKPFLPPVYVIGTEVPVPGGTLDDDAEPETGPAPTSYASLLSTLELHEEAFYSFGLHDAWRRVIGVVVQPGLEFGSEIVHPYKRRHAEELKQIFSVKANLFFEAHSTDYQSSEALGALARDGFAFLKVGPALTFAYREALVGLAYIEQRLHGRSKNRILESLSLIMRRNDKYWRDYYAKGDDTELIFSLSDRVRYYWDDPVLVQEVEQLFQSIDIHERVTPGLVSQYLPRFSGPHTTSMFLSGLHDPREFVMYAIDAELSRYEQACFSNRGCVHAE</sequence>
<dbReference type="InterPro" id="IPR050303">
    <property type="entry name" value="GatZ_KbaZ_carbometab"/>
</dbReference>
<keyword evidence="3" id="KW-1185">Reference proteome</keyword>
<dbReference type="PIRSF" id="PIRSF009264">
    <property type="entry name" value="TagBP_ald_AgaZ"/>
    <property type="match status" value="1"/>
</dbReference>
<dbReference type="PANTHER" id="PTHR32502:SF2">
    <property type="entry name" value="D-TAGATOSE-1,6-BISPHOSPHATE ALDOLASE SUBUNIT KBAZ"/>
    <property type="match status" value="1"/>
</dbReference>
<dbReference type="GO" id="GO:0009401">
    <property type="term" value="P:phosphoenolpyruvate-dependent sugar phosphotransferase system"/>
    <property type="evidence" value="ECO:0007669"/>
    <property type="project" value="TreeGrafter"/>
</dbReference>
<evidence type="ECO:0000313" key="2">
    <source>
        <dbReference type="EMBL" id="ADK80227.1"/>
    </source>
</evidence>
<dbReference type="Pfam" id="PF08013">
    <property type="entry name" value="GatZ_KbaZ-like"/>
    <property type="match status" value="1"/>
</dbReference>
<protein>
    <submittedName>
        <fullName evidence="2">D-tagatose-bisphosphate aldolase class II accessory protein AgaZ</fullName>
    </submittedName>
</protein>
<dbReference type="RefSeq" id="WP_013253691.1">
    <property type="nucleotide sequence ID" value="NC_014364.1"/>
</dbReference>
<gene>
    <name evidence="2" type="ordered locus">Spirs_1096</name>
</gene>
<dbReference type="GO" id="GO:0005975">
    <property type="term" value="P:carbohydrate metabolic process"/>
    <property type="evidence" value="ECO:0007669"/>
    <property type="project" value="InterPro"/>
</dbReference>
<evidence type="ECO:0000256" key="1">
    <source>
        <dbReference type="ARBA" id="ARBA00005007"/>
    </source>
</evidence>
<proteinExistence type="predicted"/>
<dbReference type="Proteomes" id="UP000002318">
    <property type="component" value="Chromosome"/>
</dbReference>
<dbReference type="EMBL" id="CP002116">
    <property type="protein sequence ID" value="ADK80227.1"/>
    <property type="molecule type" value="Genomic_DNA"/>
</dbReference>
<dbReference type="GO" id="GO:0005886">
    <property type="term" value="C:plasma membrane"/>
    <property type="evidence" value="ECO:0007669"/>
    <property type="project" value="TreeGrafter"/>
</dbReference>
<dbReference type="eggNOG" id="COG4573">
    <property type="taxonomic scope" value="Bacteria"/>
</dbReference>
<dbReference type="KEGG" id="ssm:Spirs_1096"/>
<evidence type="ECO:0000313" key="3">
    <source>
        <dbReference type="Proteomes" id="UP000002318"/>
    </source>
</evidence>